<sequence length="492" mass="54198">MSFSYTVGEKSRTHTQLGNRGQDQEKEESNRAKNSTLSPTKSPGSGTARPGGKRNLTGVQPGSNRRVGAKSRPQRAAGTSIGAQQTSTIVTLSDLKNQQSKHQSSVNLKPANSKNNAAINLPHHSHDSGSGRKLGGHIISDSKLSAVRIGVGVRNQPISPNRPVKSGNSEHLHSRTSASNSNSNHTSAPTADLSTRGSQTKKKTPNVNRTSNKLIDQTLNSNKTSSTSSQRSPGRGRGSRGRGSPRGGMAYNNNNRYTSSSLYSANPRQVGQRPPDEEGEDTRQRQGEPGPSQGSPQQPQQQPQGESPGAFRVIQPNASKRQQLLNKSSQEMKALEDYRASKKPTTIRGEARCAGGSKSEEEARLDLDKQHRNKKYEQILKKEQRNREKREREDKEFQEKKAKARQTAEENARRRNAREVNFLRDEHASTNEKFLRRLDAGRTPPQSQTSGSQSSKLQQLREMFPDKKPSKLQKLLDDNNNDVAEVADLLMD</sequence>
<dbReference type="Gene3D" id="1.10.8.10">
    <property type="entry name" value="DNA helicase RuvA subunit, C-terminal domain"/>
    <property type="match status" value="1"/>
</dbReference>
<dbReference type="RefSeq" id="XP_030837612.1">
    <property type="nucleotide sequence ID" value="XM_030981752.1"/>
</dbReference>
<dbReference type="AlphaFoldDB" id="A0A7M7NPD3"/>
<evidence type="ECO:0000313" key="4">
    <source>
        <dbReference type="Proteomes" id="UP000007110"/>
    </source>
</evidence>
<dbReference type="InterPro" id="IPR026185">
    <property type="entry name" value="EPSTI1"/>
</dbReference>
<dbReference type="CDD" id="cd14279">
    <property type="entry name" value="CUE"/>
    <property type="match status" value="1"/>
</dbReference>
<name>A0A7M7NPD3_STRPU</name>
<protein>
    <recommendedName>
        <fullName evidence="2">CUE domain-containing protein</fullName>
    </recommendedName>
</protein>
<feature type="compositionally biased region" description="Polar residues" evidence="1">
    <location>
        <begin position="251"/>
        <end position="269"/>
    </location>
</feature>
<feature type="compositionally biased region" description="Polar residues" evidence="1">
    <location>
        <begin position="81"/>
        <end position="118"/>
    </location>
</feature>
<evidence type="ECO:0000256" key="1">
    <source>
        <dbReference type="SAM" id="MobiDB-lite"/>
    </source>
</evidence>
<dbReference type="PROSITE" id="PS51140">
    <property type="entry name" value="CUE"/>
    <property type="match status" value="1"/>
</dbReference>
<feature type="compositionally biased region" description="Polar residues" evidence="1">
    <location>
        <begin position="205"/>
        <end position="223"/>
    </location>
</feature>
<dbReference type="Proteomes" id="UP000007110">
    <property type="component" value="Unassembled WGS sequence"/>
</dbReference>
<feature type="region of interest" description="Disordered" evidence="1">
    <location>
        <begin position="152"/>
        <end position="492"/>
    </location>
</feature>
<keyword evidence="4" id="KW-1185">Reference proteome</keyword>
<feature type="compositionally biased region" description="Basic and acidic residues" evidence="1">
    <location>
        <begin position="22"/>
        <end position="31"/>
    </location>
</feature>
<reference evidence="4" key="1">
    <citation type="submission" date="2015-02" db="EMBL/GenBank/DDBJ databases">
        <title>Genome sequencing for Strongylocentrotus purpuratus.</title>
        <authorList>
            <person name="Murali S."/>
            <person name="Liu Y."/>
            <person name="Vee V."/>
            <person name="English A."/>
            <person name="Wang M."/>
            <person name="Skinner E."/>
            <person name="Han Y."/>
            <person name="Muzny D.M."/>
            <person name="Worley K.C."/>
            <person name="Gibbs R.A."/>
        </authorList>
    </citation>
    <scope>NUCLEOTIDE SEQUENCE</scope>
</reference>
<dbReference type="PANTHER" id="PTHR22529">
    <property type="entry name" value="EPITHELIAL-STROMAL INTERACTION PROTEIN 1"/>
    <property type="match status" value="1"/>
</dbReference>
<feature type="region of interest" description="Disordered" evidence="1">
    <location>
        <begin position="1"/>
        <end position="137"/>
    </location>
</feature>
<feature type="compositionally biased region" description="Basic and acidic residues" evidence="1">
    <location>
        <begin position="463"/>
        <end position="477"/>
    </location>
</feature>
<dbReference type="GeneID" id="585098"/>
<feature type="compositionally biased region" description="Low complexity" evidence="1">
    <location>
        <begin position="446"/>
        <end position="458"/>
    </location>
</feature>
<dbReference type="InterPro" id="IPR003892">
    <property type="entry name" value="CUE"/>
</dbReference>
<feature type="compositionally biased region" description="Low complexity" evidence="1">
    <location>
        <begin position="224"/>
        <end position="233"/>
    </location>
</feature>
<dbReference type="OMA" id="DDHSRIN"/>
<dbReference type="InParanoid" id="A0A7M7NPD3"/>
<proteinExistence type="predicted"/>
<dbReference type="GO" id="GO:0043130">
    <property type="term" value="F:ubiquitin binding"/>
    <property type="evidence" value="ECO:0007669"/>
    <property type="project" value="InterPro"/>
</dbReference>
<evidence type="ECO:0000313" key="3">
    <source>
        <dbReference type="EnsemblMetazoa" id="XP_030837612"/>
    </source>
</evidence>
<feature type="compositionally biased region" description="Polar residues" evidence="1">
    <location>
        <begin position="316"/>
        <end position="331"/>
    </location>
</feature>
<dbReference type="EnsemblMetazoa" id="XM_030981752">
    <property type="protein sequence ID" value="XP_030837612"/>
    <property type="gene ID" value="LOC585098"/>
</dbReference>
<feature type="compositionally biased region" description="Basic and acidic residues" evidence="1">
    <location>
        <begin position="358"/>
        <end position="440"/>
    </location>
</feature>
<feature type="compositionally biased region" description="Polar residues" evidence="1">
    <location>
        <begin position="32"/>
        <end position="45"/>
    </location>
</feature>
<dbReference type="OrthoDB" id="10225223at2759"/>
<organism evidence="3 4">
    <name type="scientific">Strongylocentrotus purpuratus</name>
    <name type="common">Purple sea urchin</name>
    <dbReference type="NCBI Taxonomy" id="7668"/>
    <lineage>
        <taxon>Eukaryota</taxon>
        <taxon>Metazoa</taxon>
        <taxon>Echinodermata</taxon>
        <taxon>Eleutherozoa</taxon>
        <taxon>Echinozoa</taxon>
        <taxon>Echinoidea</taxon>
        <taxon>Euechinoidea</taxon>
        <taxon>Echinacea</taxon>
        <taxon>Camarodonta</taxon>
        <taxon>Echinidea</taxon>
        <taxon>Strongylocentrotidae</taxon>
        <taxon>Strongylocentrotus</taxon>
    </lineage>
</organism>
<feature type="domain" description="CUE" evidence="2">
    <location>
        <begin position="452"/>
        <end position="492"/>
    </location>
</feature>
<dbReference type="Pfam" id="PF02845">
    <property type="entry name" value="CUE"/>
    <property type="match status" value="1"/>
</dbReference>
<accession>A0A7M7NPD3</accession>
<feature type="compositionally biased region" description="Low complexity" evidence="1">
    <location>
        <begin position="175"/>
        <end position="191"/>
    </location>
</feature>
<reference evidence="3" key="2">
    <citation type="submission" date="2021-01" db="UniProtKB">
        <authorList>
            <consortium name="EnsemblMetazoa"/>
        </authorList>
    </citation>
    <scope>IDENTIFICATION</scope>
</reference>
<evidence type="ECO:0000259" key="2">
    <source>
        <dbReference type="PROSITE" id="PS51140"/>
    </source>
</evidence>
<dbReference type="KEGG" id="spu:585098"/>
<dbReference type="PANTHER" id="PTHR22529:SF1">
    <property type="entry name" value="EPITHELIAL-STROMAL INTERACTION PROTEIN 1"/>
    <property type="match status" value="1"/>
</dbReference>
<feature type="compositionally biased region" description="Low complexity" evidence="1">
    <location>
        <begin position="287"/>
        <end position="309"/>
    </location>
</feature>